<comment type="catalytic activity">
    <reaction evidence="8">
        <text>L-seryl-[protein] + ATP = O-phospho-L-seryl-[protein] + ADP + H(+)</text>
        <dbReference type="Rhea" id="RHEA:17989"/>
        <dbReference type="Rhea" id="RHEA-COMP:9863"/>
        <dbReference type="Rhea" id="RHEA-COMP:11604"/>
        <dbReference type="ChEBI" id="CHEBI:15378"/>
        <dbReference type="ChEBI" id="CHEBI:29999"/>
        <dbReference type="ChEBI" id="CHEBI:30616"/>
        <dbReference type="ChEBI" id="CHEBI:83421"/>
        <dbReference type="ChEBI" id="CHEBI:456216"/>
        <dbReference type="EC" id="2.7.11.1"/>
    </reaction>
</comment>
<organism evidence="13 14">
    <name type="scientific">Fischerella muscicola CCMEE 5323</name>
    <dbReference type="NCBI Taxonomy" id="2019572"/>
    <lineage>
        <taxon>Bacteria</taxon>
        <taxon>Bacillati</taxon>
        <taxon>Cyanobacteriota</taxon>
        <taxon>Cyanophyceae</taxon>
        <taxon>Nostocales</taxon>
        <taxon>Hapalosiphonaceae</taxon>
        <taxon>Fischerella</taxon>
    </lineage>
</organism>
<evidence type="ECO:0000256" key="4">
    <source>
        <dbReference type="ARBA" id="ARBA00022741"/>
    </source>
</evidence>
<dbReference type="PANTHER" id="PTHR24363">
    <property type="entry name" value="SERINE/THREONINE PROTEIN KINASE"/>
    <property type="match status" value="1"/>
</dbReference>
<evidence type="ECO:0000256" key="3">
    <source>
        <dbReference type="ARBA" id="ARBA00022679"/>
    </source>
</evidence>
<dbReference type="InterPro" id="IPR017441">
    <property type="entry name" value="Protein_kinase_ATP_BS"/>
</dbReference>
<dbReference type="CDD" id="cd14014">
    <property type="entry name" value="STKc_PknB_like"/>
    <property type="match status" value="1"/>
</dbReference>
<feature type="compositionally biased region" description="Polar residues" evidence="10">
    <location>
        <begin position="465"/>
        <end position="480"/>
    </location>
</feature>
<proteinExistence type="predicted"/>
<dbReference type="Gene3D" id="1.10.510.10">
    <property type="entry name" value="Transferase(Phosphotransferase) domain 1"/>
    <property type="match status" value="1"/>
</dbReference>
<comment type="catalytic activity">
    <reaction evidence="7">
        <text>L-threonyl-[protein] + ATP = O-phospho-L-threonyl-[protein] + ADP + H(+)</text>
        <dbReference type="Rhea" id="RHEA:46608"/>
        <dbReference type="Rhea" id="RHEA-COMP:11060"/>
        <dbReference type="Rhea" id="RHEA-COMP:11605"/>
        <dbReference type="ChEBI" id="CHEBI:15378"/>
        <dbReference type="ChEBI" id="CHEBI:30013"/>
        <dbReference type="ChEBI" id="CHEBI:30616"/>
        <dbReference type="ChEBI" id="CHEBI:61977"/>
        <dbReference type="ChEBI" id="CHEBI:456216"/>
        <dbReference type="EC" id="2.7.11.1"/>
    </reaction>
</comment>
<dbReference type="AlphaFoldDB" id="A0A2N6JYW5"/>
<keyword evidence="11" id="KW-1133">Transmembrane helix</keyword>
<keyword evidence="4 9" id="KW-0547">Nucleotide-binding</keyword>
<dbReference type="InterPro" id="IPR000719">
    <property type="entry name" value="Prot_kinase_dom"/>
</dbReference>
<keyword evidence="2 13" id="KW-0723">Serine/threonine-protein kinase</keyword>
<evidence type="ECO:0000256" key="7">
    <source>
        <dbReference type="ARBA" id="ARBA00047899"/>
    </source>
</evidence>
<dbReference type="RefSeq" id="WP_102205560.1">
    <property type="nucleotide sequence ID" value="NZ_CAWNVR010000594.1"/>
</dbReference>
<evidence type="ECO:0000256" key="6">
    <source>
        <dbReference type="ARBA" id="ARBA00022840"/>
    </source>
</evidence>
<evidence type="ECO:0000313" key="13">
    <source>
        <dbReference type="EMBL" id="PLZ86269.1"/>
    </source>
</evidence>
<feature type="compositionally biased region" description="Low complexity" evidence="10">
    <location>
        <begin position="481"/>
        <end position="518"/>
    </location>
</feature>
<feature type="region of interest" description="Disordered" evidence="10">
    <location>
        <begin position="465"/>
        <end position="518"/>
    </location>
</feature>
<feature type="transmembrane region" description="Helical" evidence="11">
    <location>
        <begin position="388"/>
        <end position="409"/>
    </location>
</feature>
<dbReference type="GO" id="GO:0005524">
    <property type="term" value="F:ATP binding"/>
    <property type="evidence" value="ECO:0007669"/>
    <property type="project" value="UniProtKB-UniRule"/>
</dbReference>
<evidence type="ECO:0000313" key="14">
    <source>
        <dbReference type="Proteomes" id="UP000235036"/>
    </source>
</evidence>
<dbReference type="PANTHER" id="PTHR24363:SF0">
    <property type="entry name" value="SERINE_THREONINE KINASE LIKE DOMAIN CONTAINING 1"/>
    <property type="match status" value="1"/>
</dbReference>
<evidence type="ECO:0000256" key="10">
    <source>
        <dbReference type="SAM" id="MobiDB-lite"/>
    </source>
</evidence>
<sequence>MLQTIINNRYKIVKVLGEGGFGKTFLTEDTHLPSGRRCVIKQLKPVTENPQIYKMVQDRFQREAAILEDLGNSNNRIPNLYAYFAEQGQFYLVQEYVEGKTLTEKVHTEGVMSESAVREILKSLLYVLNFVHSRHIIHRDIKPDNIILRDADNIPVLIDFGAVRESMGTIVNSQGNPTSSIVIGTPGFMPPEQAAGRPVYSSDLYSLAITMIYLLTGRMPQELQTDPRTGEIMWHQYAMNVSPSLRMVLDKAIAYHPGDRYPTAKDMIDALQSPAVNNYVAPTEPSPQYNQPVSPNPGGYSPPPTVINSGGQPPQHIQPVVTPLGSNPNWSGGSYNPQQYVSPAATTNSGWLGGGGTFNTNVPVPPEIQGWNWGAFLMSPLWSITNQVWIGLLSWVPYVGIPMPFVLGAKGNTWAWRSRQWRSIEDFKAHQRAWTKAAIILYSCLGALGVLIVALAFIGASISEQDNSNSDTPVATPTQVSPTPSEPSTSSSSNSSSSSSSSNSSSSSTSTSGTTTGNFRPVVIGNLQTYSYDTGLFSIDVPQGWNLRDNSNANEVIIYWLDPTENGLIQVNVFNTENTPNQEELTEILKRFINKFESEPDFRMDQPVRQNDGSVRITWSYTAKSGNASGSLTANSFIKSQGDKISIDSYIVPSEQYKELLPTVNQIIASYKLNASAPLKK</sequence>
<evidence type="ECO:0000259" key="12">
    <source>
        <dbReference type="PROSITE" id="PS50011"/>
    </source>
</evidence>
<evidence type="ECO:0000256" key="11">
    <source>
        <dbReference type="SAM" id="Phobius"/>
    </source>
</evidence>
<dbReference type="Pfam" id="PF00069">
    <property type="entry name" value="Pkinase"/>
    <property type="match status" value="1"/>
</dbReference>
<dbReference type="InterPro" id="IPR011009">
    <property type="entry name" value="Kinase-like_dom_sf"/>
</dbReference>
<dbReference type="InterPro" id="IPR008271">
    <property type="entry name" value="Ser/Thr_kinase_AS"/>
</dbReference>
<gene>
    <name evidence="13" type="ORF">CEN44_20420</name>
</gene>
<keyword evidence="11" id="KW-0472">Membrane</keyword>
<evidence type="ECO:0000256" key="2">
    <source>
        <dbReference type="ARBA" id="ARBA00022527"/>
    </source>
</evidence>
<reference evidence="13 14" key="1">
    <citation type="submission" date="2017-08" db="EMBL/GenBank/DDBJ databases">
        <title>Genomes of Fischerella (Mastigocladus) sp. strains.</title>
        <authorList>
            <person name="Miller S.R."/>
        </authorList>
    </citation>
    <scope>NUCLEOTIDE SEQUENCE [LARGE SCALE GENOMIC DNA]</scope>
    <source>
        <strain evidence="13 14">CCMEE 5323</strain>
    </source>
</reference>
<keyword evidence="11" id="KW-0812">Transmembrane</keyword>
<protein>
    <recommendedName>
        <fullName evidence="1">non-specific serine/threonine protein kinase</fullName>
        <ecNumber evidence="1">2.7.11.1</ecNumber>
    </recommendedName>
</protein>
<dbReference type="SMART" id="SM00220">
    <property type="entry name" value="S_TKc"/>
    <property type="match status" value="1"/>
</dbReference>
<evidence type="ECO:0000256" key="9">
    <source>
        <dbReference type="PROSITE-ProRule" id="PRU10141"/>
    </source>
</evidence>
<evidence type="ECO:0000256" key="1">
    <source>
        <dbReference type="ARBA" id="ARBA00012513"/>
    </source>
</evidence>
<dbReference type="SUPFAM" id="SSF56112">
    <property type="entry name" value="Protein kinase-like (PK-like)"/>
    <property type="match status" value="1"/>
</dbReference>
<comment type="caution">
    <text evidence="13">The sequence shown here is derived from an EMBL/GenBank/DDBJ whole genome shotgun (WGS) entry which is preliminary data.</text>
</comment>
<evidence type="ECO:0000256" key="5">
    <source>
        <dbReference type="ARBA" id="ARBA00022777"/>
    </source>
</evidence>
<dbReference type="PROSITE" id="PS50011">
    <property type="entry name" value="PROTEIN_KINASE_DOM"/>
    <property type="match status" value="1"/>
</dbReference>
<keyword evidence="3" id="KW-0808">Transferase</keyword>
<feature type="binding site" evidence="9">
    <location>
        <position position="41"/>
    </location>
    <ligand>
        <name>ATP</name>
        <dbReference type="ChEBI" id="CHEBI:30616"/>
    </ligand>
</feature>
<accession>A0A2N6JYW5</accession>
<feature type="domain" description="Protein kinase" evidence="12">
    <location>
        <begin position="10"/>
        <end position="276"/>
    </location>
</feature>
<dbReference type="EC" id="2.7.11.1" evidence="1"/>
<dbReference type="PROSITE" id="PS00108">
    <property type="entry name" value="PROTEIN_KINASE_ST"/>
    <property type="match status" value="1"/>
</dbReference>
<evidence type="ECO:0000256" key="8">
    <source>
        <dbReference type="ARBA" id="ARBA00048679"/>
    </source>
</evidence>
<dbReference type="EMBL" id="NRQW01000473">
    <property type="protein sequence ID" value="PLZ86269.1"/>
    <property type="molecule type" value="Genomic_DNA"/>
</dbReference>
<keyword evidence="6 9" id="KW-0067">ATP-binding</keyword>
<feature type="transmembrane region" description="Helical" evidence="11">
    <location>
        <begin position="437"/>
        <end position="460"/>
    </location>
</feature>
<dbReference type="GO" id="GO:0004674">
    <property type="term" value="F:protein serine/threonine kinase activity"/>
    <property type="evidence" value="ECO:0007669"/>
    <property type="project" value="UniProtKB-KW"/>
</dbReference>
<dbReference type="PROSITE" id="PS00107">
    <property type="entry name" value="PROTEIN_KINASE_ATP"/>
    <property type="match status" value="1"/>
</dbReference>
<keyword evidence="5 13" id="KW-0418">Kinase</keyword>
<keyword evidence="14" id="KW-1185">Reference proteome</keyword>
<name>A0A2N6JYW5_FISMU</name>
<dbReference type="Proteomes" id="UP000235036">
    <property type="component" value="Unassembled WGS sequence"/>
</dbReference>